<reference evidence="1 2" key="1">
    <citation type="submission" date="2018-10" db="EMBL/GenBank/DDBJ databases">
        <title>Genome assembly for a Yunnan-Guizhou Plateau 3E fish, Anabarilius grahami (Regan), and its evolutionary and genetic applications.</title>
        <authorList>
            <person name="Jiang W."/>
        </authorList>
    </citation>
    <scope>NUCLEOTIDE SEQUENCE [LARGE SCALE GENOMIC DNA]</scope>
    <source>
        <strain evidence="1">AG-KIZ</strain>
        <tissue evidence="1">Muscle</tissue>
    </source>
</reference>
<protein>
    <submittedName>
        <fullName evidence="1">Uncharacterized protein</fullName>
    </submittedName>
</protein>
<sequence length="82" mass="8983">MEINNQSFTVLQVKLEIVDLWMVNVESTYIDGPNRLGLCKTDLANYEPEELKYQGICIPFSLLSGTKDVVTGLRGAEGCSGG</sequence>
<evidence type="ECO:0000313" key="1">
    <source>
        <dbReference type="EMBL" id="ROK74144.1"/>
    </source>
</evidence>
<proteinExistence type="predicted"/>
<name>A0A3N0Y067_ANAGA</name>
<keyword evidence="2" id="KW-1185">Reference proteome</keyword>
<accession>A0A3N0Y067</accession>
<organism evidence="1 2">
    <name type="scientific">Anabarilius grahami</name>
    <name type="common">Kanglang fish</name>
    <name type="synonym">Barilius grahami</name>
    <dbReference type="NCBI Taxonomy" id="495550"/>
    <lineage>
        <taxon>Eukaryota</taxon>
        <taxon>Metazoa</taxon>
        <taxon>Chordata</taxon>
        <taxon>Craniata</taxon>
        <taxon>Vertebrata</taxon>
        <taxon>Euteleostomi</taxon>
        <taxon>Actinopterygii</taxon>
        <taxon>Neopterygii</taxon>
        <taxon>Teleostei</taxon>
        <taxon>Ostariophysi</taxon>
        <taxon>Cypriniformes</taxon>
        <taxon>Xenocyprididae</taxon>
        <taxon>Xenocypridinae</taxon>
        <taxon>Xenocypridinae incertae sedis</taxon>
        <taxon>Anabarilius</taxon>
    </lineage>
</organism>
<comment type="caution">
    <text evidence="1">The sequence shown here is derived from an EMBL/GenBank/DDBJ whole genome shotgun (WGS) entry which is preliminary data.</text>
</comment>
<dbReference type="EMBL" id="RJVU01055763">
    <property type="protein sequence ID" value="ROK74144.1"/>
    <property type="molecule type" value="Genomic_DNA"/>
</dbReference>
<evidence type="ECO:0000313" key="2">
    <source>
        <dbReference type="Proteomes" id="UP000281406"/>
    </source>
</evidence>
<gene>
    <name evidence="1" type="ORF">DPX16_22285</name>
</gene>
<dbReference type="AlphaFoldDB" id="A0A3N0Y067"/>
<dbReference type="Proteomes" id="UP000281406">
    <property type="component" value="Unassembled WGS sequence"/>
</dbReference>